<reference evidence="3" key="1">
    <citation type="journal article" date="2011" name="PLoS Pathog.">
        <title>Comparative genomics yields insights into niche adaptation of plant vascular wilt pathogens.</title>
        <authorList>
            <person name="Klosterman S.J."/>
            <person name="Subbarao K.V."/>
            <person name="Kang S."/>
            <person name="Veronese P."/>
            <person name="Gold S.E."/>
            <person name="Thomma B.P.H.J."/>
            <person name="Chen Z."/>
            <person name="Henrissat B."/>
            <person name="Lee Y.-H."/>
            <person name="Park J."/>
            <person name="Garcia-Pedrajas M.D."/>
            <person name="Barbara D.J."/>
            <person name="Anchieta A."/>
            <person name="de Jonge R."/>
            <person name="Santhanam P."/>
            <person name="Maruthachalam K."/>
            <person name="Atallah Z."/>
            <person name="Amyotte S.G."/>
            <person name="Paz Z."/>
            <person name="Inderbitzin P."/>
            <person name="Hayes R.J."/>
            <person name="Heiman D.I."/>
            <person name="Young S."/>
            <person name="Zeng Q."/>
            <person name="Engels R."/>
            <person name="Galagan J."/>
            <person name="Cuomo C.A."/>
            <person name="Dobinson K.F."/>
            <person name="Ma L.-J."/>
        </authorList>
    </citation>
    <scope>NUCLEOTIDE SEQUENCE [LARGE SCALE GENOMIC DNA]</scope>
    <source>
        <strain evidence="3">VaMs.102 / ATCC MYA-4576 / FGSC 10136</strain>
    </source>
</reference>
<organism evidence="3">
    <name type="scientific">Verticillium alfalfae (strain VaMs.102 / ATCC MYA-4576 / FGSC 10136)</name>
    <name type="common">Verticillium wilt of alfalfa</name>
    <name type="synonym">Verticillium albo-atrum</name>
    <dbReference type="NCBI Taxonomy" id="526221"/>
    <lineage>
        <taxon>Eukaryota</taxon>
        <taxon>Fungi</taxon>
        <taxon>Dikarya</taxon>
        <taxon>Ascomycota</taxon>
        <taxon>Pezizomycotina</taxon>
        <taxon>Sordariomycetes</taxon>
        <taxon>Hypocreomycetidae</taxon>
        <taxon>Glomerellales</taxon>
        <taxon>Plectosphaerellaceae</taxon>
        <taxon>Verticillium</taxon>
    </lineage>
</organism>
<evidence type="ECO:0000313" key="2">
    <source>
        <dbReference type="EMBL" id="EEY18994.1"/>
    </source>
</evidence>
<protein>
    <submittedName>
        <fullName evidence="2">Uncharacterized protein</fullName>
    </submittedName>
</protein>
<dbReference type="Proteomes" id="UP000008698">
    <property type="component" value="Unassembled WGS sequence"/>
</dbReference>
<feature type="compositionally biased region" description="Basic and acidic residues" evidence="1">
    <location>
        <begin position="1"/>
        <end position="14"/>
    </location>
</feature>
<dbReference type="OrthoDB" id="29596at2759"/>
<name>C9SJX6_VERA1</name>
<proteinExistence type="predicted"/>
<evidence type="ECO:0000256" key="1">
    <source>
        <dbReference type="SAM" id="MobiDB-lite"/>
    </source>
</evidence>
<dbReference type="EMBL" id="DS985219">
    <property type="protein sequence ID" value="EEY18994.1"/>
    <property type="molecule type" value="Genomic_DNA"/>
</dbReference>
<dbReference type="AlphaFoldDB" id="C9SJX6"/>
<feature type="region of interest" description="Disordered" evidence="1">
    <location>
        <begin position="1"/>
        <end position="65"/>
    </location>
</feature>
<sequence length="137" mass="15037">MPVRFEGSRSERSFHANPHGQQKALPSTPHDGSDESFNRPSRPPEQAQVYAPGTTAENHENNESNDFCETANAEEVVLAVNFMETGNLGCAYFATNTQELRILHDMQHADVDVLEALLAHVQPTVVLLPLKTPEAAS</sequence>
<dbReference type="KEGG" id="val:VDBG_05103"/>
<dbReference type="HOGENOM" id="CLU_1866665_0_0_1"/>
<dbReference type="STRING" id="526221.C9SJX6"/>
<keyword evidence="3" id="KW-1185">Reference proteome</keyword>
<dbReference type="RefSeq" id="XP_003003990.1">
    <property type="nucleotide sequence ID" value="XM_003003944.1"/>
</dbReference>
<accession>C9SJX6</accession>
<dbReference type="GeneID" id="9535745"/>
<gene>
    <name evidence="2" type="ORF">VDBG_05103</name>
</gene>
<evidence type="ECO:0000313" key="3">
    <source>
        <dbReference type="Proteomes" id="UP000008698"/>
    </source>
</evidence>